<dbReference type="Pfam" id="PF13855">
    <property type="entry name" value="LRR_8"/>
    <property type="match status" value="1"/>
</dbReference>
<dbReference type="SMART" id="SM00365">
    <property type="entry name" value="LRR_SD22"/>
    <property type="match status" value="6"/>
</dbReference>
<keyword evidence="1" id="KW-0433">Leucine-rich repeat</keyword>
<dbReference type="STRING" id="6573.A0A210PDH0"/>
<dbReference type="OrthoDB" id="1394818at2759"/>
<dbReference type="Pfam" id="PF23598">
    <property type="entry name" value="LRR_14"/>
    <property type="match status" value="1"/>
</dbReference>
<dbReference type="SMART" id="SM00364">
    <property type="entry name" value="LRR_BAC"/>
    <property type="match status" value="9"/>
</dbReference>
<dbReference type="PANTHER" id="PTHR48051:SF1">
    <property type="entry name" value="RAS SUPPRESSOR PROTEIN 1"/>
    <property type="match status" value="1"/>
</dbReference>
<organism evidence="5 6">
    <name type="scientific">Mizuhopecten yessoensis</name>
    <name type="common">Japanese scallop</name>
    <name type="synonym">Patinopecten yessoensis</name>
    <dbReference type="NCBI Taxonomy" id="6573"/>
    <lineage>
        <taxon>Eukaryota</taxon>
        <taxon>Metazoa</taxon>
        <taxon>Spiralia</taxon>
        <taxon>Lophotrochozoa</taxon>
        <taxon>Mollusca</taxon>
        <taxon>Bivalvia</taxon>
        <taxon>Autobranchia</taxon>
        <taxon>Pteriomorphia</taxon>
        <taxon>Pectinida</taxon>
        <taxon>Pectinoidea</taxon>
        <taxon>Pectinidae</taxon>
        <taxon>Mizuhopecten</taxon>
    </lineage>
</organism>
<evidence type="ECO:0000313" key="5">
    <source>
        <dbReference type="EMBL" id="OWF34517.1"/>
    </source>
</evidence>
<evidence type="ECO:0000313" key="6">
    <source>
        <dbReference type="Proteomes" id="UP000242188"/>
    </source>
</evidence>
<dbReference type="InterPro" id="IPR055414">
    <property type="entry name" value="LRR_R13L4/SHOC2-like"/>
</dbReference>
<evidence type="ECO:0000256" key="3">
    <source>
        <dbReference type="SAM" id="MobiDB-lite"/>
    </source>
</evidence>
<comment type="caution">
    <text evidence="5">The sequence shown here is derived from an EMBL/GenBank/DDBJ whole genome shotgun (WGS) entry which is preliminary data.</text>
</comment>
<name>A0A210PDH0_MIZYE</name>
<dbReference type="PROSITE" id="PS51450">
    <property type="entry name" value="LRR"/>
    <property type="match status" value="5"/>
</dbReference>
<evidence type="ECO:0000259" key="4">
    <source>
        <dbReference type="Pfam" id="PF23598"/>
    </source>
</evidence>
<dbReference type="Gene3D" id="3.80.10.10">
    <property type="entry name" value="Ribonuclease Inhibitor"/>
    <property type="match status" value="2"/>
</dbReference>
<feature type="region of interest" description="Disordered" evidence="3">
    <location>
        <begin position="376"/>
        <end position="408"/>
    </location>
</feature>
<dbReference type="Proteomes" id="UP000242188">
    <property type="component" value="Unassembled WGS sequence"/>
</dbReference>
<dbReference type="InterPro" id="IPR050216">
    <property type="entry name" value="LRR_domain-containing"/>
</dbReference>
<feature type="domain" description="Disease resistance R13L4/SHOC-2-like LRR" evidence="4">
    <location>
        <begin position="83"/>
        <end position="194"/>
    </location>
</feature>
<feature type="region of interest" description="Disordered" evidence="3">
    <location>
        <begin position="1"/>
        <end position="31"/>
    </location>
</feature>
<reference evidence="5 6" key="1">
    <citation type="journal article" date="2017" name="Nat. Ecol. Evol.">
        <title>Scallop genome provides insights into evolution of bilaterian karyotype and development.</title>
        <authorList>
            <person name="Wang S."/>
            <person name="Zhang J."/>
            <person name="Jiao W."/>
            <person name="Li J."/>
            <person name="Xun X."/>
            <person name="Sun Y."/>
            <person name="Guo X."/>
            <person name="Huan P."/>
            <person name="Dong B."/>
            <person name="Zhang L."/>
            <person name="Hu X."/>
            <person name="Sun X."/>
            <person name="Wang J."/>
            <person name="Zhao C."/>
            <person name="Wang Y."/>
            <person name="Wang D."/>
            <person name="Huang X."/>
            <person name="Wang R."/>
            <person name="Lv J."/>
            <person name="Li Y."/>
            <person name="Zhang Z."/>
            <person name="Liu B."/>
            <person name="Lu W."/>
            <person name="Hui Y."/>
            <person name="Liang J."/>
            <person name="Zhou Z."/>
            <person name="Hou R."/>
            <person name="Li X."/>
            <person name="Liu Y."/>
            <person name="Li H."/>
            <person name="Ning X."/>
            <person name="Lin Y."/>
            <person name="Zhao L."/>
            <person name="Xing Q."/>
            <person name="Dou J."/>
            <person name="Li Y."/>
            <person name="Mao J."/>
            <person name="Guo H."/>
            <person name="Dou H."/>
            <person name="Li T."/>
            <person name="Mu C."/>
            <person name="Jiang W."/>
            <person name="Fu Q."/>
            <person name="Fu X."/>
            <person name="Miao Y."/>
            <person name="Liu J."/>
            <person name="Yu Q."/>
            <person name="Li R."/>
            <person name="Liao H."/>
            <person name="Li X."/>
            <person name="Kong Y."/>
            <person name="Jiang Z."/>
            <person name="Chourrout D."/>
            <person name="Li R."/>
            <person name="Bao Z."/>
        </authorList>
    </citation>
    <scope>NUCLEOTIDE SEQUENCE [LARGE SCALE GENOMIC DNA]</scope>
    <source>
        <strain evidence="5 6">PY_sf001</strain>
    </source>
</reference>
<dbReference type="InterPro" id="IPR003591">
    <property type="entry name" value="Leu-rich_rpt_typical-subtyp"/>
</dbReference>
<dbReference type="SMART" id="SM00369">
    <property type="entry name" value="LRR_TYP"/>
    <property type="match status" value="8"/>
</dbReference>
<dbReference type="GO" id="GO:0005737">
    <property type="term" value="C:cytoplasm"/>
    <property type="evidence" value="ECO:0007669"/>
    <property type="project" value="TreeGrafter"/>
</dbReference>
<gene>
    <name evidence="5" type="ORF">KP79_PYT03390</name>
</gene>
<protein>
    <submittedName>
        <fullName evidence="5">Protein lap1</fullName>
    </submittedName>
</protein>
<keyword evidence="2" id="KW-0677">Repeat</keyword>
<dbReference type="Pfam" id="PF00560">
    <property type="entry name" value="LRR_1"/>
    <property type="match status" value="1"/>
</dbReference>
<dbReference type="EMBL" id="NEDP02082536">
    <property type="protein sequence ID" value="OWF34517.1"/>
    <property type="molecule type" value="Genomic_DNA"/>
</dbReference>
<accession>A0A210PDH0</accession>
<evidence type="ECO:0000256" key="1">
    <source>
        <dbReference type="ARBA" id="ARBA00022614"/>
    </source>
</evidence>
<dbReference type="InterPro" id="IPR001611">
    <property type="entry name" value="Leu-rich_rpt"/>
</dbReference>
<proteinExistence type="predicted"/>
<dbReference type="InterPro" id="IPR032675">
    <property type="entry name" value="LRR_dom_sf"/>
</dbReference>
<evidence type="ECO:0000256" key="2">
    <source>
        <dbReference type="ARBA" id="ARBA00022737"/>
    </source>
</evidence>
<dbReference type="SUPFAM" id="SSF52058">
    <property type="entry name" value="L domain-like"/>
    <property type="match status" value="1"/>
</dbReference>
<feature type="compositionally biased region" description="Basic residues" evidence="3">
    <location>
        <begin position="14"/>
        <end position="25"/>
    </location>
</feature>
<dbReference type="PANTHER" id="PTHR48051">
    <property type="match status" value="1"/>
</dbReference>
<keyword evidence="6" id="KW-1185">Reference proteome</keyword>
<sequence>MSKSAFSSGYSSWRQRRQSRSKSRSRGPISRQSRVLYEAPRLLRLHINCNHKGYVELNLSGQGLTTLPQDISYFTRLEVLNVSHNSLNSLKNLRILKLGQNEFVSLPHDVGQLQNLTYLDLQRNRIWYLPFSMHGLRKLKFLNLADNKFEHLPIPICQVSSLKLLNLRGNSLKSLSPDFESLKNLRELNLSYNKFDTIPVIIYKIKELRFLNIAANDIKYIQHHIQGLPNLSILHIQGNRLSNLPNSFKNLQYLNMSNNHLYNVSLVGMTRLKNLNASNNFLENIPMGVYALTKLESLRLSNNQIKYVSQDLVHLKNLRVLDLGNNKLVSFPQVIDQMHHLDYFNVKGNQLKHRILLQYGEIPANQDDMMGNRHIYASKRNPHQENNRYLNKSKKRDKSPNTRSSTILDLNDSQDLDELLLNGFSRKHIENNSESVMWRDNKNKGNKVDKEPLKNILDHIAHLEAAEGHNDTSTPEGETDFGLLGICNQLEMLLNKQLLQPVLSMRGPSTGKR</sequence>
<dbReference type="AlphaFoldDB" id="A0A210PDH0"/>
<dbReference type="PRINTS" id="PR00019">
    <property type="entry name" value="LEURICHRPT"/>
</dbReference>